<dbReference type="GO" id="GO:0016410">
    <property type="term" value="F:N-acyltransferase activity"/>
    <property type="evidence" value="ECO:0007669"/>
    <property type="project" value="UniProtKB-UniRule"/>
</dbReference>
<accession>A0A350H8A7</accession>
<evidence type="ECO:0000256" key="5">
    <source>
        <dbReference type="ARBA" id="ARBA00022989"/>
    </source>
</evidence>
<dbReference type="NCBIfam" id="TIGR00546">
    <property type="entry name" value="lnt"/>
    <property type="match status" value="1"/>
</dbReference>
<keyword evidence="7 8" id="KW-0012">Acyltransferase</keyword>
<organism evidence="10 11">
    <name type="scientific">candidate division WOR-3 bacterium</name>
    <dbReference type="NCBI Taxonomy" id="2052148"/>
    <lineage>
        <taxon>Bacteria</taxon>
        <taxon>Bacteria division WOR-3</taxon>
    </lineage>
</organism>
<feature type="transmembrane region" description="Helical" evidence="8">
    <location>
        <begin position="181"/>
        <end position="200"/>
    </location>
</feature>
<keyword evidence="4 8" id="KW-0812">Transmembrane</keyword>
<reference evidence="10 11" key="1">
    <citation type="journal article" date="2018" name="Nat. Biotechnol.">
        <title>A standardized bacterial taxonomy based on genome phylogeny substantially revises the tree of life.</title>
        <authorList>
            <person name="Parks D.H."/>
            <person name="Chuvochina M."/>
            <person name="Waite D.W."/>
            <person name="Rinke C."/>
            <person name="Skarshewski A."/>
            <person name="Chaumeil P.A."/>
            <person name="Hugenholtz P."/>
        </authorList>
    </citation>
    <scope>NUCLEOTIDE SEQUENCE [LARGE SCALE GENOMIC DNA]</scope>
    <source>
        <strain evidence="10">UBA9956</strain>
    </source>
</reference>
<comment type="pathway">
    <text evidence="8">Protein modification; lipoprotein biosynthesis (N-acyl transfer).</text>
</comment>
<dbReference type="Pfam" id="PF20154">
    <property type="entry name" value="LNT_N"/>
    <property type="match status" value="1"/>
</dbReference>
<dbReference type="PANTHER" id="PTHR38686">
    <property type="entry name" value="APOLIPOPROTEIN N-ACYLTRANSFERASE"/>
    <property type="match status" value="1"/>
</dbReference>
<evidence type="ECO:0000256" key="6">
    <source>
        <dbReference type="ARBA" id="ARBA00023136"/>
    </source>
</evidence>
<feature type="transmembrane region" description="Helical" evidence="8">
    <location>
        <begin position="156"/>
        <end position="174"/>
    </location>
</feature>
<evidence type="ECO:0000256" key="4">
    <source>
        <dbReference type="ARBA" id="ARBA00022692"/>
    </source>
</evidence>
<dbReference type="AlphaFoldDB" id="A0A350H8A7"/>
<keyword evidence="2 8" id="KW-1003">Cell membrane</keyword>
<dbReference type="InterPro" id="IPR004563">
    <property type="entry name" value="Apolipo_AcylTrfase"/>
</dbReference>
<dbReference type="Gene3D" id="3.60.110.10">
    <property type="entry name" value="Carbon-nitrogen hydrolase"/>
    <property type="match status" value="1"/>
</dbReference>
<dbReference type="GO" id="GO:0042158">
    <property type="term" value="P:lipoprotein biosynthetic process"/>
    <property type="evidence" value="ECO:0007669"/>
    <property type="project" value="UniProtKB-UniRule"/>
</dbReference>
<evidence type="ECO:0000256" key="3">
    <source>
        <dbReference type="ARBA" id="ARBA00022679"/>
    </source>
</evidence>
<comment type="catalytic activity">
    <reaction evidence="8">
        <text>N-terminal S-1,2-diacyl-sn-glyceryl-L-cysteinyl-[lipoprotein] + a glycerophospholipid = N-acyl-S-1,2-diacyl-sn-glyceryl-L-cysteinyl-[lipoprotein] + a 2-acyl-sn-glycero-3-phospholipid + H(+)</text>
        <dbReference type="Rhea" id="RHEA:48228"/>
        <dbReference type="Rhea" id="RHEA-COMP:14681"/>
        <dbReference type="Rhea" id="RHEA-COMP:14684"/>
        <dbReference type="ChEBI" id="CHEBI:15378"/>
        <dbReference type="ChEBI" id="CHEBI:136912"/>
        <dbReference type="ChEBI" id="CHEBI:140656"/>
        <dbReference type="ChEBI" id="CHEBI:140657"/>
        <dbReference type="ChEBI" id="CHEBI:140660"/>
        <dbReference type="EC" id="2.3.1.269"/>
    </reaction>
</comment>
<protein>
    <recommendedName>
        <fullName evidence="8">Apolipoprotein N-acyltransferase</fullName>
        <shortName evidence="8">ALP N-acyltransferase</shortName>
        <ecNumber evidence="8">2.3.1.269</ecNumber>
    </recommendedName>
</protein>
<dbReference type="InterPro" id="IPR003010">
    <property type="entry name" value="C-N_Hydrolase"/>
</dbReference>
<keyword evidence="10" id="KW-0449">Lipoprotein</keyword>
<name>A0A350H8A7_UNCW3</name>
<comment type="function">
    <text evidence="8">Catalyzes the phospholipid dependent N-acylation of the N-terminal cysteine of apolipoprotein, the last step in lipoprotein maturation.</text>
</comment>
<feature type="transmembrane region" description="Helical" evidence="8">
    <location>
        <begin position="6"/>
        <end position="37"/>
    </location>
</feature>
<evidence type="ECO:0000256" key="8">
    <source>
        <dbReference type="HAMAP-Rule" id="MF_01148"/>
    </source>
</evidence>
<feature type="transmembrane region" description="Helical" evidence="8">
    <location>
        <begin position="76"/>
        <end position="99"/>
    </location>
</feature>
<dbReference type="CDD" id="cd07571">
    <property type="entry name" value="ALP_N-acyl_transferase"/>
    <property type="match status" value="1"/>
</dbReference>
<sequence length="507" mass="58259">MILNLLAYILFGVSFFLSLQFKYIGIAFVYIYALMLIRMSKEEKMKSRFLNAFLTFFVFWLMMLNWLLVINVDLTILQRILIFFGWMFLSMLMGMVWSLPFAIASVKNNEVYFIPVIVSALEYFMSCTRDLSFLWVTPATAILDYPVLFQSADIGGSYLVSFIVIMFSVLLFKLFTAKNAVIYKIAIVILLFTVVLYGSFRIKNQYYGETIKVTIVQPNIPGEMKESYREFIEYRFKAIKENLEKAKTQEGEIVIFPETASPVYLTKRSKNEIKTYLIDFANENSKSILIGGLTYEYGSKNEEDRYYNSAFLIAPNETIQTYNKIRCVPFVERLPYEEKLRFLKKIDYGQGGYSVGKEQTVFKAGKSRFSAYICFESIFPTYVSTFAKNGAQFLVNISEDAWFVKGIGAYQHFQAGILRAVENRRYLVRVSNPGISGVIDPNGKIVASTKLNTAEVFTEDIVLNDSITFFTASGNILPKIFLLIMIFMIIFKLIRRHNGTAKTKNSA</sequence>
<gene>
    <name evidence="8 10" type="primary">lnt</name>
    <name evidence="10" type="ORF">DCW38_01145</name>
</gene>
<dbReference type="EC" id="2.3.1.269" evidence="8"/>
<evidence type="ECO:0000313" key="10">
    <source>
        <dbReference type="EMBL" id="HAV91773.1"/>
    </source>
</evidence>
<dbReference type="InterPro" id="IPR045378">
    <property type="entry name" value="LNT_N"/>
</dbReference>
<evidence type="ECO:0000256" key="1">
    <source>
        <dbReference type="ARBA" id="ARBA00004651"/>
    </source>
</evidence>
<comment type="subcellular location">
    <subcellularLocation>
        <location evidence="1 8">Cell membrane</location>
        <topology evidence="1 8">Multi-pass membrane protein</topology>
    </subcellularLocation>
</comment>
<evidence type="ECO:0000313" key="11">
    <source>
        <dbReference type="Proteomes" id="UP000264062"/>
    </source>
</evidence>
<feature type="transmembrane region" description="Helical" evidence="8">
    <location>
        <begin position="49"/>
        <end position="70"/>
    </location>
</feature>
<dbReference type="UniPathway" id="UPA00666"/>
<proteinExistence type="inferred from homology"/>
<comment type="similarity">
    <text evidence="8">Belongs to the CN hydrolase family. Apolipoprotein N-acyltransferase subfamily.</text>
</comment>
<feature type="transmembrane region" description="Helical" evidence="8">
    <location>
        <begin position="476"/>
        <end position="494"/>
    </location>
</feature>
<dbReference type="SUPFAM" id="SSF56317">
    <property type="entry name" value="Carbon-nitrogen hydrolase"/>
    <property type="match status" value="1"/>
</dbReference>
<dbReference type="EMBL" id="DMZY01000036">
    <property type="protein sequence ID" value="HAV91773.1"/>
    <property type="molecule type" value="Genomic_DNA"/>
</dbReference>
<dbReference type="Pfam" id="PF00795">
    <property type="entry name" value="CN_hydrolase"/>
    <property type="match status" value="1"/>
</dbReference>
<keyword evidence="3 8" id="KW-0808">Transferase</keyword>
<keyword evidence="5 8" id="KW-1133">Transmembrane helix</keyword>
<evidence type="ECO:0000256" key="7">
    <source>
        <dbReference type="ARBA" id="ARBA00023315"/>
    </source>
</evidence>
<dbReference type="HAMAP" id="MF_01148">
    <property type="entry name" value="Lnt"/>
    <property type="match status" value="1"/>
</dbReference>
<evidence type="ECO:0000259" key="9">
    <source>
        <dbReference type="PROSITE" id="PS50263"/>
    </source>
</evidence>
<dbReference type="PROSITE" id="PS50263">
    <property type="entry name" value="CN_HYDROLASE"/>
    <property type="match status" value="1"/>
</dbReference>
<dbReference type="Proteomes" id="UP000264062">
    <property type="component" value="Unassembled WGS sequence"/>
</dbReference>
<dbReference type="InterPro" id="IPR036526">
    <property type="entry name" value="C-N_Hydrolase_sf"/>
</dbReference>
<keyword evidence="6 8" id="KW-0472">Membrane</keyword>
<dbReference type="PANTHER" id="PTHR38686:SF1">
    <property type="entry name" value="APOLIPOPROTEIN N-ACYLTRANSFERASE"/>
    <property type="match status" value="1"/>
</dbReference>
<evidence type="ECO:0000256" key="2">
    <source>
        <dbReference type="ARBA" id="ARBA00022475"/>
    </source>
</evidence>
<feature type="domain" description="CN hydrolase" evidence="9">
    <location>
        <begin position="211"/>
        <end position="463"/>
    </location>
</feature>
<comment type="caution">
    <text evidence="10">The sequence shown here is derived from an EMBL/GenBank/DDBJ whole genome shotgun (WGS) entry which is preliminary data.</text>
</comment>
<feature type="transmembrane region" description="Helical" evidence="8">
    <location>
        <begin position="111"/>
        <end position="136"/>
    </location>
</feature>
<dbReference type="GO" id="GO:0005886">
    <property type="term" value="C:plasma membrane"/>
    <property type="evidence" value="ECO:0007669"/>
    <property type="project" value="UniProtKB-SubCell"/>
</dbReference>